<keyword evidence="2" id="KW-1185">Reference proteome</keyword>
<dbReference type="Proteomes" id="UP000008694">
    <property type="component" value="Unassembled WGS sequence"/>
</dbReference>
<evidence type="ECO:0000313" key="1">
    <source>
        <dbReference type="EMBL" id="EFH64279.1"/>
    </source>
</evidence>
<dbReference type="EMBL" id="GL348714">
    <property type="protein sequence ID" value="EFH64279.1"/>
    <property type="molecule type" value="Genomic_DNA"/>
</dbReference>
<reference evidence="2" key="1">
    <citation type="journal article" date="2011" name="Nat. Genet.">
        <title>The Arabidopsis lyrata genome sequence and the basis of rapid genome size change.</title>
        <authorList>
            <person name="Hu T.T."/>
            <person name="Pattyn P."/>
            <person name="Bakker E.G."/>
            <person name="Cao J."/>
            <person name="Cheng J.-F."/>
            <person name="Clark R.M."/>
            <person name="Fahlgren N."/>
            <person name="Fawcett J.A."/>
            <person name="Grimwood J."/>
            <person name="Gundlach H."/>
            <person name="Haberer G."/>
            <person name="Hollister J.D."/>
            <person name="Ossowski S."/>
            <person name="Ottilar R.P."/>
            <person name="Salamov A.A."/>
            <person name="Schneeberger K."/>
            <person name="Spannagl M."/>
            <person name="Wang X."/>
            <person name="Yang L."/>
            <person name="Nasrallah M.E."/>
            <person name="Bergelson J."/>
            <person name="Carrington J.C."/>
            <person name="Gaut B.S."/>
            <person name="Schmutz J."/>
            <person name="Mayer K.F.X."/>
            <person name="Van de Peer Y."/>
            <person name="Grigoriev I.V."/>
            <person name="Nordborg M."/>
            <person name="Weigel D."/>
            <person name="Guo Y.-L."/>
        </authorList>
    </citation>
    <scope>NUCLEOTIDE SEQUENCE [LARGE SCALE GENOMIC DNA]</scope>
    <source>
        <strain evidence="2">cv. MN47</strain>
    </source>
</reference>
<name>D7KUP5_ARALL</name>
<gene>
    <name evidence="1" type="ORF">ARALYDRAFT_338128</name>
</gene>
<protein>
    <submittedName>
        <fullName evidence="1">Predicted protein</fullName>
    </submittedName>
</protein>
<proteinExistence type="predicted"/>
<dbReference type="HOGENOM" id="CLU_1857992_0_0_1"/>
<dbReference type="Gramene" id="fgenesh1_pg.C_scaffold_2000227">
    <property type="protein sequence ID" value="fgenesh1_pg.C_scaffold_2000227"/>
    <property type="gene ID" value="fgenesh1_pg.C_scaffold_2000227"/>
</dbReference>
<organism evidence="2">
    <name type="scientific">Arabidopsis lyrata subsp. lyrata</name>
    <name type="common">Lyre-leaved rock-cress</name>
    <dbReference type="NCBI Taxonomy" id="81972"/>
    <lineage>
        <taxon>Eukaryota</taxon>
        <taxon>Viridiplantae</taxon>
        <taxon>Streptophyta</taxon>
        <taxon>Embryophyta</taxon>
        <taxon>Tracheophyta</taxon>
        <taxon>Spermatophyta</taxon>
        <taxon>Magnoliopsida</taxon>
        <taxon>eudicotyledons</taxon>
        <taxon>Gunneridae</taxon>
        <taxon>Pentapetalae</taxon>
        <taxon>rosids</taxon>
        <taxon>malvids</taxon>
        <taxon>Brassicales</taxon>
        <taxon>Brassicaceae</taxon>
        <taxon>Camelineae</taxon>
        <taxon>Arabidopsis</taxon>
    </lineage>
</organism>
<dbReference type="AlphaFoldDB" id="D7KUP5"/>
<accession>D7KUP5</accession>
<sequence>MSLLVDLLCKGYKMKAEDWRRGSLEVVVVMEEVTMKSYLFFNKEAVRPSSLGESVMEKLDKLHKLVEDEFKSTNKRLSNPSSRNLGRISRISGRPSLEKSIHTPSQGIEPKALVFVLEQEELFEISVDLLKIGTLMSL</sequence>
<evidence type="ECO:0000313" key="2">
    <source>
        <dbReference type="Proteomes" id="UP000008694"/>
    </source>
</evidence>